<dbReference type="CDD" id="cd14014">
    <property type="entry name" value="STKc_PknB_like"/>
    <property type="match status" value="1"/>
</dbReference>
<sequence length="197" mass="21990">MMILARFEAERQALAMMDHHNIAKVFDAGVTDTGRPYFVMELVRGVPITNYCDTKKLSPDERLELFVQTCRAIQHAHTKGIVHRDIKPSNILVTLNDGTPTVKVIDFGLAKALHETNQLNDRTLFTQYGQVVGTLAYMSPEQAEMNTLDIDTRTDVYSLGVVFYELLTGSTPISTPPYMAAANLAAAEAGKWRSRDR</sequence>
<dbReference type="GO" id="GO:0004674">
    <property type="term" value="F:protein serine/threonine kinase activity"/>
    <property type="evidence" value="ECO:0007669"/>
    <property type="project" value="UniProtKB-EC"/>
</dbReference>
<evidence type="ECO:0000256" key="1">
    <source>
        <dbReference type="ARBA" id="ARBA00022679"/>
    </source>
</evidence>
<evidence type="ECO:0000259" key="5">
    <source>
        <dbReference type="PROSITE" id="PS50011"/>
    </source>
</evidence>
<reference evidence="6 7" key="1">
    <citation type="submission" date="2019-02" db="EMBL/GenBank/DDBJ databases">
        <title>Deep-cultivation of Planctomycetes and their phenomic and genomic characterization uncovers novel biology.</title>
        <authorList>
            <person name="Wiegand S."/>
            <person name="Jogler M."/>
            <person name="Boedeker C."/>
            <person name="Pinto D."/>
            <person name="Vollmers J."/>
            <person name="Rivas-Marin E."/>
            <person name="Kohn T."/>
            <person name="Peeters S.H."/>
            <person name="Heuer A."/>
            <person name="Rast P."/>
            <person name="Oberbeckmann S."/>
            <person name="Bunk B."/>
            <person name="Jeske O."/>
            <person name="Meyerdierks A."/>
            <person name="Storesund J.E."/>
            <person name="Kallscheuer N."/>
            <person name="Luecker S."/>
            <person name="Lage O.M."/>
            <person name="Pohl T."/>
            <person name="Merkel B.J."/>
            <person name="Hornburger P."/>
            <person name="Mueller R.-W."/>
            <person name="Bruemmer F."/>
            <person name="Labrenz M."/>
            <person name="Spormann A.M."/>
            <person name="Op den Camp H."/>
            <person name="Overmann J."/>
            <person name="Amann R."/>
            <person name="Jetten M.S.M."/>
            <person name="Mascher T."/>
            <person name="Medema M.H."/>
            <person name="Devos D.P."/>
            <person name="Kaster A.-K."/>
            <person name="Ovreas L."/>
            <person name="Rohde M."/>
            <person name="Galperin M.Y."/>
            <person name="Jogler C."/>
        </authorList>
    </citation>
    <scope>NUCLEOTIDE SEQUENCE [LARGE SCALE GENOMIC DNA]</scope>
    <source>
        <strain evidence="6 7">TBK1r</strain>
    </source>
</reference>
<accession>A0ABX5XZB6</accession>
<evidence type="ECO:0000256" key="3">
    <source>
        <dbReference type="ARBA" id="ARBA00022777"/>
    </source>
</evidence>
<dbReference type="EC" id="2.7.11.1" evidence="6"/>
<dbReference type="Pfam" id="PF00069">
    <property type="entry name" value="Pkinase"/>
    <property type="match status" value="1"/>
</dbReference>
<organism evidence="6 7">
    <name type="scientific">Stieleria magnilauensis</name>
    <dbReference type="NCBI Taxonomy" id="2527963"/>
    <lineage>
        <taxon>Bacteria</taxon>
        <taxon>Pseudomonadati</taxon>
        <taxon>Planctomycetota</taxon>
        <taxon>Planctomycetia</taxon>
        <taxon>Pirellulales</taxon>
        <taxon>Pirellulaceae</taxon>
        <taxon>Stieleria</taxon>
    </lineage>
</organism>
<gene>
    <name evidence="6" type="primary">pknB_17</name>
    <name evidence="6" type="ORF">TBK1r_64120</name>
</gene>
<proteinExistence type="predicted"/>
<dbReference type="InterPro" id="IPR011009">
    <property type="entry name" value="Kinase-like_dom_sf"/>
</dbReference>
<keyword evidence="7" id="KW-1185">Reference proteome</keyword>
<protein>
    <submittedName>
        <fullName evidence="6">Serine/threonine-protein kinase PknB</fullName>
        <ecNumber evidence="6">2.7.11.1</ecNumber>
    </submittedName>
</protein>
<feature type="domain" description="Protein kinase" evidence="5">
    <location>
        <begin position="1"/>
        <end position="197"/>
    </location>
</feature>
<evidence type="ECO:0000256" key="2">
    <source>
        <dbReference type="ARBA" id="ARBA00022741"/>
    </source>
</evidence>
<evidence type="ECO:0000256" key="4">
    <source>
        <dbReference type="ARBA" id="ARBA00022840"/>
    </source>
</evidence>
<evidence type="ECO:0000313" key="6">
    <source>
        <dbReference type="EMBL" id="QDV87382.1"/>
    </source>
</evidence>
<dbReference type="EMBL" id="CP036432">
    <property type="protein sequence ID" value="QDV87382.1"/>
    <property type="molecule type" value="Genomic_DNA"/>
</dbReference>
<name>A0ABX5XZB6_9BACT</name>
<keyword evidence="3 6" id="KW-0418">Kinase</keyword>
<dbReference type="SMART" id="SM00220">
    <property type="entry name" value="S_TKc"/>
    <property type="match status" value="1"/>
</dbReference>
<dbReference type="PROSITE" id="PS50011">
    <property type="entry name" value="PROTEIN_KINASE_DOM"/>
    <property type="match status" value="1"/>
</dbReference>
<dbReference type="SUPFAM" id="SSF56112">
    <property type="entry name" value="Protein kinase-like (PK-like)"/>
    <property type="match status" value="1"/>
</dbReference>
<dbReference type="InterPro" id="IPR000719">
    <property type="entry name" value="Prot_kinase_dom"/>
</dbReference>
<dbReference type="PANTHER" id="PTHR43289">
    <property type="entry name" value="MITOGEN-ACTIVATED PROTEIN KINASE KINASE KINASE 20-RELATED"/>
    <property type="match status" value="1"/>
</dbReference>
<dbReference type="InterPro" id="IPR008271">
    <property type="entry name" value="Ser/Thr_kinase_AS"/>
</dbReference>
<dbReference type="PANTHER" id="PTHR43289:SF6">
    <property type="entry name" value="SERINE_THREONINE-PROTEIN KINASE NEKL-3"/>
    <property type="match status" value="1"/>
</dbReference>
<keyword evidence="2" id="KW-0547">Nucleotide-binding</keyword>
<keyword evidence="4" id="KW-0067">ATP-binding</keyword>
<dbReference type="Proteomes" id="UP000318081">
    <property type="component" value="Chromosome"/>
</dbReference>
<evidence type="ECO:0000313" key="7">
    <source>
        <dbReference type="Proteomes" id="UP000318081"/>
    </source>
</evidence>
<dbReference type="PROSITE" id="PS00108">
    <property type="entry name" value="PROTEIN_KINASE_ST"/>
    <property type="match status" value="1"/>
</dbReference>
<dbReference type="Gene3D" id="1.10.510.10">
    <property type="entry name" value="Transferase(Phosphotransferase) domain 1"/>
    <property type="match status" value="1"/>
</dbReference>
<keyword evidence="1 6" id="KW-0808">Transferase</keyword>